<dbReference type="Pfam" id="PF00076">
    <property type="entry name" value="RRM_1"/>
    <property type="match status" value="1"/>
</dbReference>
<feature type="region of interest" description="Disordered" evidence="4">
    <location>
        <begin position="1"/>
        <end position="30"/>
    </location>
</feature>
<dbReference type="InterPro" id="IPR003954">
    <property type="entry name" value="RRM_euk-type"/>
</dbReference>
<dbReference type="RefSeq" id="XP_066081639.1">
    <property type="nucleotide sequence ID" value="XM_066225542.1"/>
</dbReference>
<dbReference type="InterPro" id="IPR012677">
    <property type="entry name" value="Nucleotide-bd_a/b_plait_sf"/>
</dbReference>
<dbReference type="EMBL" id="CP144089">
    <property type="protein sequence ID" value="WWD03672.1"/>
    <property type="molecule type" value="Genomic_DNA"/>
</dbReference>
<dbReference type="Gene3D" id="3.30.70.330">
    <property type="match status" value="1"/>
</dbReference>
<evidence type="ECO:0000256" key="2">
    <source>
        <dbReference type="ARBA" id="ARBA00030780"/>
    </source>
</evidence>
<evidence type="ECO:0000256" key="4">
    <source>
        <dbReference type="SAM" id="MobiDB-lite"/>
    </source>
</evidence>
<evidence type="ECO:0000259" key="5">
    <source>
        <dbReference type="PROSITE" id="PS50102"/>
    </source>
</evidence>
<feature type="compositionally biased region" description="Polar residues" evidence="4">
    <location>
        <begin position="225"/>
        <end position="242"/>
    </location>
</feature>
<feature type="compositionally biased region" description="Low complexity" evidence="4">
    <location>
        <begin position="146"/>
        <end position="155"/>
    </location>
</feature>
<dbReference type="PROSITE" id="PS50102">
    <property type="entry name" value="RRM"/>
    <property type="match status" value="1"/>
</dbReference>
<evidence type="ECO:0000256" key="3">
    <source>
        <dbReference type="PROSITE-ProRule" id="PRU00176"/>
    </source>
</evidence>
<evidence type="ECO:0000313" key="7">
    <source>
        <dbReference type="Proteomes" id="UP001358614"/>
    </source>
</evidence>
<feature type="compositionally biased region" description="Acidic residues" evidence="4">
    <location>
        <begin position="197"/>
        <end position="208"/>
    </location>
</feature>
<accession>A0AAX4KB32</accession>
<dbReference type="GO" id="GO:0003723">
    <property type="term" value="F:RNA binding"/>
    <property type="evidence" value="ECO:0007669"/>
    <property type="project" value="UniProtKB-UniRule"/>
</dbReference>
<keyword evidence="7" id="KW-1185">Reference proteome</keyword>
<dbReference type="AlphaFoldDB" id="A0AAX4KB32"/>
<feature type="compositionally biased region" description="Basic and acidic residues" evidence="4">
    <location>
        <begin position="277"/>
        <end position="287"/>
    </location>
</feature>
<evidence type="ECO:0000256" key="1">
    <source>
        <dbReference type="ARBA" id="ARBA00021141"/>
    </source>
</evidence>
<reference evidence="6 7" key="1">
    <citation type="submission" date="2024-01" db="EMBL/GenBank/DDBJ databases">
        <title>Comparative genomics of Cryptococcus and Kwoniella reveals pathogenesis evolution and contrasting modes of karyotype evolution via chromosome fusion or intercentromeric recombination.</title>
        <authorList>
            <person name="Coelho M.A."/>
            <person name="David-Palma M."/>
            <person name="Shea T."/>
            <person name="Bowers K."/>
            <person name="McGinley-Smith S."/>
            <person name="Mohammad A.W."/>
            <person name="Gnirke A."/>
            <person name="Yurkov A.M."/>
            <person name="Nowrousian M."/>
            <person name="Sun S."/>
            <person name="Cuomo C.A."/>
            <person name="Heitman J."/>
        </authorList>
    </citation>
    <scope>NUCLEOTIDE SEQUENCE [LARGE SCALE GENOMIC DNA]</scope>
    <source>
        <strain evidence="6 7">PYCC6329</strain>
    </source>
</reference>
<feature type="compositionally biased region" description="Basic and acidic residues" evidence="4">
    <location>
        <begin position="209"/>
        <end position="223"/>
    </location>
</feature>
<dbReference type="SMART" id="SM00361">
    <property type="entry name" value="RRM_1"/>
    <property type="match status" value="1"/>
</dbReference>
<proteinExistence type="predicted"/>
<gene>
    <name evidence="6" type="ORF">V865_001728</name>
</gene>
<dbReference type="InterPro" id="IPR035979">
    <property type="entry name" value="RBD_domain_sf"/>
</dbReference>
<dbReference type="Proteomes" id="UP001358614">
    <property type="component" value="Chromosome 1"/>
</dbReference>
<dbReference type="InterPro" id="IPR000504">
    <property type="entry name" value="RRM_dom"/>
</dbReference>
<sequence length="299" mass="32252">MQSPQPIASSSSSAIPSSSTSSANGKPDRLYVGNLSPTVDEYTLIQIFSKYGKITKLDFMFHKTGVLKGKPRGFAFIQFTDKDDALKAMIKLHDRLLRGRKLVVTYASSAPPENLPLINTKGRRPNDPSKTTTLSLLKSSKKPQSAAAQIAAMEAKLAHMKRTKPVDEDYVPGLGGSTPSSRNGTPGLEGSPMPGEQGEEVEMGEEEAERAAEELEREMKDLVNQEGSSTPLPIDPSRSSTPVPVEDDAKKIPLPPKPVDGSQSDIVIPPKSSTTEGRSKQREEAFKKGLAGLPKKPVF</sequence>
<dbReference type="InterPro" id="IPR050441">
    <property type="entry name" value="RBM"/>
</dbReference>
<evidence type="ECO:0000313" key="6">
    <source>
        <dbReference type="EMBL" id="WWD03672.1"/>
    </source>
</evidence>
<feature type="compositionally biased region" description="Low complexity" evidence="4">
    <location>
        <begin position="1"/>
        <end position="23"/>
    </location>
</feature>
<organism evidence="6 7">
    <name type="scientific">Kwoniella europaea PYCC6329</name>
    <dbReference type="NCBI Taxonomy" id="1423913"/>
    <lineage>
        <taxon>Eukaryota</taxon>
        <taxon>Fungi</taxon>
        <taxon>Dikarya</taxon>
        <taxon>Basidiomycota</taxon>
        <taxon>Agaricomycotina</taxon>
        <taxon>Tremellomycetes</taxon>
        <taxon>Tremellales</taxon>
        <taxon>Cryptococcaceae</taxon>
        <taxon>Kwoniella</taxon>
    </lineage>
</organism>
<dbReference type="InterPro" id="IPR039157">
    <property type="entry name" value="RBM18_RRM"/>
</dbReference>
<feature type="region of interest" description="Disordered" evidence="4">
    <location>
        <begin position="114"/>
        <end position="299"/>
    </location>
</feature>
<dbReference type="GeneID" id="91100532"/>
<feature type="domain" description="RRM" evidence="5">
    <location>
        <begin position="28"/>
        <end position="109"/>
    </location>
</feature>
<dbReference type="SMART" id="SM00360">
    <property type="entry name" value="RRM"/>
    <property type="match status" value="1"/>
</dbReference>
<dbReference type="KEGG" id="ker:91100532"/>
<dbReference type="SUPFAM" id="SSF54928">
    <property type="entry name" value="RNA-binding domain, RBD"/>
    <property type="match status" value="1"/>
</dbReference>
<dbReference type="PANTHER" id="PTHR48034">
    <property type="entry name" value="TRANSFORMER-2 SEX-DETERMINING PROTEIN-RELATED"/>
    <property type="match status" value="1"/>
</dbReference>
<feature type="compositionally biased region" description="Polar residues" evidence="4">
    <location>
        <begin position="261"/>
        <end position="276"/>
    </location>
</feature>
<dbReference type="CDD" id="cd12355">
    <property type="entry name" value="RRM_RBM18"/>
    <property type="match status" value="1"/>
</dbReference>
<keyword evidence="3" id="KW-0694">RNA-binding</keyword>
<name>A0AAX4KB32_9TREE</name>
<feature type="compositionally biased region" description="Low complexity" evidence="4">
    <location>
        <begin position="129"/>
        <end position="138"/>
    </location>
</feature>
<protein>
    <recommendedName>
        <fullName evidence="1">Probable RNA-binding protein 18</fullName>
    </recommendedName>
    <alternativeName>
        <fullName evidence="2">RNA-binding motif protein 18</fullName>
    </alternativeName>
</protein>